<comment type="catalytic activity">
    <reaction evidence="10">
        <text>L-seryl-[protein] + ATP = O-phospho-L-seryl-[protein] + ADP + H(+)</text>
        <dbReference type="Rhea" id="RHEA:17989"/>
        <dbReference type="Rhea" id="RHEA-COMP:9863"/>
        <dbReference type="Rhea" id="RHEA-COMP:11604"/>
        <dbReference type="ChEBI" id="CHEBI:15378"/>
        <dbReference type="ChEBI" id="CHEBI:29999"/>
        <dbReference type="ChEBI" id="CHEBI:30616"/>
        <dbReference type="ChEBI" id="CHEBI:83421"/>
        <dbReference type="ChEBI" id="CHEBI:456216"/>
        <dbReference type="EC" id="2.7.11.1"/>
    </reaction>
</comment>
<evidence type="ECO:0000256" key="6">
    <source>
        <dbReference type="PIRSR" id="PIRSR630616-1"/>
    </source>
</evidence>
<dbReference type="CDD" id="cd14007">
    <property type="entry name" value="STKc_Aurora"/>
    <property type="match status" value="1"/>
</dbReference>
<dbReference type="GO" id="GO:0004674">
    <property type="term" value="F:protein serine/threonine kinase activity"/>
    <property type="evidence" value="ECO:0007669"/>
    <property type="project" value="UniProtKB-KW"/>
</dbReference>
<feature type="cross-link" description="Glycyl lysine isopeptide (Lys-Gly) (interchain with G-Cter in SUMO2)" evidence="8">
    <location>
        <position position="209"/>
    </location>
</feature>
<feature type="compositionally biased region" description="Polar residues" evidence="11">
    <location>
        <begin position="344"/>
        <end position="367"/>
    </location>
</feature>
<gene>
    <name evidence="13" type="ORF">JKP88DRAFT_262125</name>
</gene>
<dbReference type="OrthoDB" id="377346at2759"/>
<evidence type="ECO:0000313" key="13">
    <source>
        <dbReference type="EMBL" id="KAG5189044.1"/>
    </source>
</evidence>
<comment type="catalytic activity">
    <reaction evidence="10">
        <text>L-threonyl-[protein] + ATP = O-phospho-L-threonyl-[protein] + ADP + H(+)</text>
        <dbReference type="Rhea" id="RHEA:46608"/>
        <dbReference type="Rhea" id="RHEA-COMP:11060"/>
        <dbReference type="Rhea" id="RHEA-COMP:11605"/>
        <dbReference type="ChEBI" id="CHEBI:15378"/>
        <dbReference type="ChEBI" id="CHEBI:30013"/>
        <dbReference type="ChEBI" id="CHEBI:30616"/>
        <dbReference type="ChEBI" id="CHEBI:61977"/>
        <dbReference type="ChEBI" id="CHEBI:456216"/>
        <dbReference type="EC" id="2.7.11.1"/>
    </reaction>
</comment>
<reference evidence="13" key="1">
    <citation type="submission" date="2021-02" db="EMBL/GenBank/DDBJ databases">
        <title>First Annotated Genome of the Yellow-green Alga Tribonema minus.</title>
        <authorList>
            <person name="Mahan K.M."/>
        </authorList>
    </citation>
    <scope>NUCLEOTIDE SEQUENCE</scope>
    <source>
        <strain evidence="13">UTEX B ZZ1240</strain>
    </source>
</reference>
<dbReference type="EC" id="2.7.11.1" evidence="10"/>
<feature type="compositionally biased region" description="Gly residues" evidence="11">
    <location>
        <begin position="549"/>
        <end position="559"/>
    </location>
</feature>
<dbReference type="AlphaFoldDB" id="A0A835ZAW1"/>
<dbReference type="PANTHER" id="PTHR24350">
    <property type="entry name" value="SERINE/THREONINE-PROTEIN KINASE IAL-RELATED"/>
    <property type="match status" value="1"/>
</dbReference>
<keyword evidence="3 7" id="KW-0547">Nucleotide-binding</keyword>
<feature type="region of interest" description="Disordered" evidence="11">
    <location>
        <begin position="589"/>
        <end position="614"/>
    </location>
</feature>
<feature type="region of interest" description="Disordered" evidence="11">
    <location>
        <begin position="44"/>
        <end position="92"/>
    </location>
</feature>
<evidence type="ECO:0000256" key="11">
    <source>
        <dbReference type="SAM" id="MobiDB-lite"/>
    </source>
</evidence>
<evidence type="ECO:0000259" key="12">
    <source>
        <dbReference type="PROSITE" id="PS50011"/>
    </source>
</evidence>
<evidence type="ECO:0000256" key="8">
    <source>
        <dbReference type="PIRSR" id="PIRSR630616-3"/>
    </source>
</evidence>
<dbReference type="SUPFAM" id="SSF56112">
    <property type="entry name" value="Protein kinase-like (PK-like)"/>
    <property type="match status" value="1"/>
</dbReference>
<proteinExistence type="inferred from homology"/>
<accession>A0A835ZAW1</accession>
<dbReference type="PROSITE" id="PS50011">
    <property type="entry name" value="PROTEIN_KINASE_DOM"/>
    <property type="match status" value="1"/>
</dbReference>
<feature type="compositionally biased region" description="Low complexity" evidence="11">
    <location>
        <begin position="589"/>
        <end position="606"/>
    </location>
</feature>
<dbReference type="Gene3D" id="3.30.200.20">
    <property type="entry name" value="Phosphorylase Kinase, domain 1"/>
    <property type="match status" value="1"/>
</dbReference>
<feature type="binding site" evidence="7">
    <location>
        <begin position="211"/>
        <end position="212"/>
    </location>
    <ligand>
        <name>ATP</name>
        <dbReference type="ChEBI" id="CHEBI:30616"/>
    </ligand>
</feature>
<evidence type="ECO:0000256" key="2">
    <source>
        <dbReference type="ARBA" id="ARBA00022679"/>
    </source>
</evidence>
<keyword evidence="5 7" id="KW-0067">ATP-binding</keyword>
<feature type="active site" description="Proton acceptor" evidence="6">
    <location>
        <position position="207"/>
    </location>
</feature>
<evidence type="ECO:0000256" key="4">
    <source>
        <dbReference type="ARBA" id="ARBA00022777"/>
    </source>
</evidence>
<keyword evidence="1 10" id="KW-0723">Serine/threonine-protein kinase</keyword>
<dbReference type="InterPro" id="IPR017441">
    <property type="entry name" value="Protein_kinase_ATP_BS"/>
</dbReference>
<evidence type="ECO:0000256" key="1">
    <source>
        <dbReference type="ARBA" id="ARBA00022527"/>
    </source>
</evidence>
<feature type="binding site" evidence="9">
    <location>
        <position position="138"/>
    </location>
    <ligand>
        <name>ATP</name>
        <dbReference type="ChEBI" id="CHEBI:30616"/>
    </ligand>
</feature>
<keyword evidence="2 10" id="KW-0808">Transferase</keyword>
<comment type="caution">
    <text evidence="13">The sequence shown here is derived from an EMBL/GenBank/DDBJ whole genome shotgun (WGS) entry which is preliminary data.</text>
</comment>
<evidence type="ECO:0000256" key="5">
    <source>
        <dbReference type="ARBA" id="ARBA00022840"/>
    </source>
</evidence>
<evidence type="ECO:0000256" key="9">
    <source>
        <dbReference type="PROSITE-ProRule" id="PRU10141"/>
    </source>
</evidence>
<keyword evidence="14" id="KW-1185">Reference proteome</keyword>
<dbReference type="PROSITE" id="PS00108">
    <property type="entry name" value="PROTEIN_KINASE_ST"/>
    <property type="match status" value="1"/>
</dbReference>
<feature type="compositionally biased region" description="Low complexity" evidence="11">
    <location>
        <begin position="393"/>
        <end position="403"/>
    </location>
</feature>
<dbReference type="InterPro" id="IPR008271">
    <property type="entry name" value="Ser/Thr_kinase_AS"/>
</dbReference>
<dbReference type="GO" id="GO:0005524">
    <property type="term" value="F:ATP binding"/>
    <property type="evidence" value="ECO:0007669"/>
    <property type="project" value="UniProtKB-UniRule"/>
</dbReference>
<evidence type="ECO:0000256" key="10">
    <source>
        <dbReference type="RuleBase" id="RU367134"/>
    </source>
</evidence>
<dbReference type="FunFam" id="3.30.200.20:FF:000042">
    <property type="entry name" value="Aurora kinase A"/>
    <property type="match status" value="1"/>
</dbReference>
<feature type="binding site" evidence="7">
    <location>
        <position position="225"/>
    </location>
    <ligand>
        <name>ATP</name>
        <dbReference type="ChEBI" id="CHEBI:30616"/>
    </ligand>
</feature>
<feature type="binding site" evidence="7">
    <location>
        <position position="134"/>
    </location>
    <ligand>
        <name>ATP</name>
        <dbReference type="ChEBI" id="CHEBI:30616"/>
    </ligand>
</feature>
<keyword evidence="4 10" id="KW-0418">Kinase</keyword>
<dbReference type="InterPro" id="IPR030616">
    <property type="entry name" value="Aur-like"/>
</dbReference>
<feature type="domain" description="Protein kinase" evidence="12">
    <location>
        <begin position="105"/>
        <end position="336"/>
    </location>
</feature>
<organism evidence="13 14">
    <name type="scientific">Tribonema minus</name>
    <dbReference type="NCBI Taxonomy" id="303371"/>
    <lineage>
        <taxon>Eukaryota</taxon>
        <taxon>Sar</taxon>
        <taxon>Stramenopiles</taxon>
        <taxon>Ochrophyta</taxon>
        <taxon>PX clade</taxon>
        <taxon>Xanthophyceae</taxon>
        <taxon>Tribonematales</taxon>
        <taxon>Tribonemataceae</taxon>
        <taxon>Tribonema</taxon>
    </lineage>
</organism>
<dbReference type="EMBL" id="JAFCMP010000057">
    <property type="protein sequence ID" value="KAG5189044.1"/>
    <property type="molecule type" value="Genomic_DNA"/>
</dbReference>
<dbReference type="InterPro" id="IPR000719">
    <property type="entry name" value="Prot_kinase_dom"/>
</dbReference>
<protein>
    <recommendedName>
        <fullName evidence="10">Aurora kinase</fullName>
        <ecNumber evidence="10">2.7.11.1</ecNumber>
    </recommendedName>
</protein>
<feature type="region of interest" description="Disordered" evidence="11">
    <location>
        <begin position="344"/>
        <end position="416"/>
    </location>
</feature>
<dbReference type="InterPro" id="IPR011009">
    <property type="entry name" value="Kinase-like_dom_sf"/>
</dbReference>
<evidence type="ECO:0000256" key="7">
    <source>
        <dbReference type="PIRSR" id="PIRSR630616-2"/>
    </source>
</evidence>
<name>A0A835ZAW1_9STRA</name>
<comment type="similarity">
    <text evidence="10">Belongs to the protein kinase superfamily. Ser/Thr protein kinase family. Aurora subfamily.</text>
</comment>
<dbReference type="Pfam" id="PF00069">
    <property type="entry name" value="Pkinase"/>
    <property type="match status" value="1"/>
</dbReference>
<dbReference type="Gene3D" id="1.10.510.10">
    <property type="entry name" value="Transferase(Phosphotransferase) domain 1"/>
    <property type="match status" value="1"/>
</dbReference>
<sequence length="614" mass="64028">MDLTKRTLHLGFLRAADRQGADISSGSDDDSVDLDLDLRSCAARERGSGGGSCALPQNSPKRGKRPRGASQIPTEAMPHVSRSSTGRYSVATAGGPRQDWTLSDFEMGDRLGQGAFGAVWLARERRSKYIVAVKCVRKSLLIESGLEGQLRREVEIQGHLRHRHILRMLGIFSDASHIYLVLEFARYIAQVSSALAYCHSKHVIHRDVKPENLLIGYDGEVRLADFGWSVHTMTNRRQTFCGTLDYLAPELVEGHSHSTAVDNWQVGVLLYELLTGTTPFQDGAGGVMASPARVIHVEYTVPPSMPDGAKTIIAALLKRSPEARMPLENMAVQPWIRAHCGCGSSTDAMPSHPQQQQQHIGTPSTAALSDPGHSGSCDTGAVLPPVLEVRRVSASGSASSSGQPSPPSPVHRRSDPLIDFPASILQRGSRYGSEGSHAAAAAAAASAFNSGSSSQAFSSNGKGSSYFKSLSSGDSPLGAATAAAAAPPPLPQRASVLSASQRVLALVSPVQEGESGGGCTGSRRGSAFDALLEKADAQLRDHVRRGSGSSSGSGGGRSSGGSYVASCVPEGGCAASLAVAKAGGLKAGPRLNGGADAASSGALLNGTATTVQRR</sequence>
<feature type="binding site" evidence="7">
    <location>
        <begin position="183"/>
        <end position="185"/>
    </location>
    <ligand>
        <name>ATP</name>
        <dbReference type="ChEBI" id="CHEBI:30616"/>
    </ligand>
</feature>
<evidence type="ECO:0000256" key="3">
    <source>
        <dbReference type="ARBA" id="ARBA00022741"/>
    </source>
</evidence>
<feature type="region of interest" description="Disordered" evidence="11">
    <location>
        <begin position="539"/>
        <end position="561"/>
    </location>
</feature>
<dbReference type="PROSITE" id="PS00107">
    <property type="entry name" value="PROTEIN_KINASE_ATP"/>
    <property type="match status" value="1"/>
</dbReference>
<dbReference type="Proteomes" id="UP000664859">
    <property type="component" value="Unassembled WGS sequence"/>
</dbReference>
<dbReference type="SMART" id="SM00220">
    <property type="entry name" value="S_TKc"/>
    <property type="match status" value="1"/>
</dbReference>
<evidence type="ECO:0000313" key="14">
    <source>
        <dbReference type="Proteomes" id="UP000664859"/>
    </source>
</evidence>